<keyword evidence="2" id="KW-1185">Reference proteome</keyword>
<evidence type="ECO:0000313" key="2">
    <source>
        <dbReference type="Proteomes" id="UP000001396"/>
    </source>
</evidence>
<dbReference type="InParanoid" id="D3BLT1"/>
<name>D3BLT1_HETP5</name>
<dbReference type="Proteomes" id="UP000001396">
    <property type="component" value="Unassembled WGS sequence"/>
</dbReference>
<sequence length="310" mass="35356">MICSTVRELDAPLPTDCVETLRDFRLTVFHDASIQHEMKFLSACKNLTKVAFTLSSAANLETIISYLSETSTLQSVALSLDICDAILSWILSNPSIKKLTVGAINNYHQLPIGIVAQKEELVNTTLEKLKFLCIFDNHHICNSTDRYDIFLHPNKYVTSLKQIRYDTLISDNLAWIEDIGVPYSSLVRMSLDTQCYQSNLDIGRFEKLMTINQTLQYLTLGISICEQIKDVNLFVKLLDASVSLQTIELILRAGKSNLKNRLLKSNNYYQSHVIGNFDNHHFFVRKNQDNNTQQGGFIKKSISYLKSFRK</sequence>
<protein>
    <submittedName>
        <fullName evidence="1">Uncharacterized protein</fullName>
    </submittedName>
</protein>
<accession>D3BLT1</accession>
<reference evidence="1 2" key="1">
    <citation type="journal article" date="2011" name="Genome Res.">
        <title>Phylogeny-wide analysis of social amoeba genomes highlights ancient origins for complex intercellular communication.</title>
        <authorList>
            <person name="Heidel A.J."/>
            <person name="Lawal H.M."/>
            <person name="Felder M."/>
            <person name="Schilde C."/>
            <person name="Helps N.R."/>
            <person name="Tunggal B."/>
            <person name="Rivero F."/>
            <person name="John U."/>
            <person name="Schleicher M."/>
            <person name="Eichinger L."/>
            <person name="Platzer M."/>
            <person name="Noegel A.A."/>
            <person name="Schaap P."/>
            <person name="Gloeckner G."/>
        </authorList>
    </citation>
    <scope>NUCLEOTIDE SEQUENCE [LARGE SCALE GENOMIC DNA]</scope>
    <source>
        <strain evidence="2">ATCC 26659 / Pp 5 / PN500</strain>
    </source>
</reference>
<organism evidence="1 2">
    <name type="scientific">Heterostelium pallidum (strain ATCC 26659 / Pp 5 / PN500)</name>
    <name type="common">Cellular slime mold</name>
    <name type="synonym">Polysphondylium pallidum</name>
    <dbReference type="NCBI Taxonomy" id="670386"/>
    <lineage>
        <taxon>Eukaryota</taxon>
        <taxon>Amoebozoa</taxon>
        <taxon>Evosea</taxon>
        <taxon>Eumycetozoa</taxon>
        <taxon>Dictyostelia</taxon>
        <taxon>Acytosteliales</taxon>
        <taxon>Acytosteliaceae</taxon>
        <taxon>Heterostelium</taxon>
    </lineage>
</organism>
<gene>
    <name evidence="1" type="ORF">PPL_12135</name>
</gene>
<comment type="caution">
    <text evidence="1">The sequence shown here is derived from an EMBL/GenBank/DDBJ whole genome shotgun (WGS) entry which is preliminary data.</text>
</comment>
<dbReference type="GeneID" id="31367602"/>
<evidence type="ECO:0000313" key="1">
    <source>
        <dbReference type="EMBL" id="EFA77532.1"/>
    </source>
</evidence>
<dbReference type="AlphaFoldDB" id="D3BLT1"/>
<proteinExistence type="predicted"/>
<dbReference type="RefSeq" id="XP_020429660.1">
    <property type="nucleotide sequence ID" value="XM_020582879.1"/>
</dbReference>
<dbReference type="EMBL" id="ADBJ01000042">
    <property type="protein sequence ID" value="EFA77532.1"/>
    <property type="molecule type" value="Genomic_DNA"/>
</dbReference>